<keyword evidence="3" id="KW-0813">Transport</keyword>
<dbReference type="AlphaFoldDB" id="A0A1X0R5L3"/>
<dbReference type="GO" id="GO:0006874">
    <property type="term" value="P:intracellular calcium ion homeostasis"/>
    <property type="evidence" value="ECO:0007669"/>
    <property type="project" value="TreeGrafter"/>
</dbReference>
<feature type="transmembrane region" description="Helical" evidence="7">
    <location>
        <begin position="595"/>
        <end position="620"/>
    </location>
</feature>
<proteinExistence type="inferred from homology"/>
<dbReference type="InterPro" id="IPR044880">
    <property type="entry name" value="NCX_ion-bd_dom_sf"/>
</dbReference>
<keyword evidence="4 7" id="KW-0812">Transmembrane</keyword>
<feature type="transmembrane region" description="Helical" evidence="7">
    <location>
        <begin position="527"/>
        <end position="547"/>
    </location>
</feature>
<evidence type="ECO:0000256" key="2">
    <source>
        <dbReference type="ARBA" id="ARBA00008170"/>
    </source>
</evidence>
<feature type="transmembrane region" description="Helical" evidence="7">
    <location>
        <begin position="184"/>
        <end position="203"/>
    </location>
</feature>
<evidence type="ECO:0000256" key="4">
    <source>
        <dbReference type="ARBA" id="ARBA00022692"/>
    </source>
</evidence>
<gene>
    <name evidence="9" type="ORF">BCV72DRAFT_110115</name>
</gene>
<feature type="transmembrane region" description="Helical" evidence="7">
    <location>
        <begin position="209"/>
        <end position="232"/>
    </location>
</feature>
<feature type="transmembrane region" description="Helical" evidence="7">
    <location>
        <begin position="497"/>
        <end position="518"/>
    </location>
</feature>
<evidence type="ECO:0000256" key="3">
    <source>
        <dbReference type="ARBA" id="ARBA00022448"/>
    </source>
</evidence>
<feature type="transmembrane region" description="Helical" evidence="7">
    <location>
        <begin position="553"/>
        <end position="575"/>
    </location>
</feature>
<feature type="transmembrane region" description="Helical" evidence="7">
    <location>
        <begin position="666"/>
        <end position="683"/>
    </location>
</feature>
<comment type="subcellular location">
    <subcellularLocation>
        <location evidence="1">Membrane</location>
        <topology evidence="1">Multi-pass membrane protein</topology>
    </subcellularLocation>
</comment>
<dbReference type="Gene3D" id="1.20.1420.30">
    <property type="entry name" value="NCX, central ion-binding region"/>
    <property type="match status" value="2"/>
</dbReference>
<dbReference type="VEuPathDB" id="FungiDB:BCV72DRAFT_110115"/>
<evidence type="ECO:0000256" key="6">
    <source>
        <dbReference type="ARBA" id="ARBA00023136"/>
    </source>
</evidence>
<evidence type="ECO:0000256" key="5">
    <source>
        <dbReference type="ARBA" id="ARBA00022989"/>
    </source>
</evidence>
<keyword evidence="6 7" id="KW-0472">Membrane</keyword>
<accession>A0A1X0R5L3</accession>
<sequence>MPLGKDTIFIISLLLVSHCILYSWKSTHGIDSDLLKRDESKCDNVRLQVDQCAFVLEHCADATPGLINYIQWYYCSSTKPIVFILMCFWLLFLFGFVGIAASDFFCPNLQTIASVLHLSESLTGVTFLAFGNGSPDLFSTFSAMQSDLGSLALGELIGAASFIVSVVAGSMCAIKPFRAKKFSFIRDVSFFACAIVLVMIIVSDGLIHMYEAIILILFYIVYVLVVVGGNYYMKRRSNYLNLVERARLEYEENNRDVDDLIRGNFLHDASDTYNANEMELYDEGFETEGYQDPVHSRNGIHPKLRIRTSLFSAIEFQDVVQSLKNTTINFHYQPHQPSSIPTQFERYADEISLHRAESRADHQDTSTTVNRFTRLLQKCFNTTSVYQIKRDISICLFPSLIDFYQKPIFSKITSALSVPATFLLATTLPVVKESAITPRGIELNDNTVNMLRDYREDEIERTDSIRGSWNKWLTAIQLMGAPALISFVLLSQSLVSAVIILPILLGTGLILSITFWLTTSHARQPRLYWMMCFLGFGVAIVWIFLIANEVVSVLQAIGMALGASEAILGLTIFALGNSLGDFVANVTMAKLGYPLMAISACFGGPMLNIMLGVGIGATYVTSQRNEPYAINVSPTIIVSAIGLLVVLISSLVLVPLNNYRMSKMFGYSWIVIYIVCTVINLYIEIKS</sequence>
<dbReference type="GO" id="GO:0016020">
    <property type="term" value="C:membrane"/>
    <property type="evidence" value="ECO:0007669"/>
    <property type="project" value="UniProtKB-SubCell"/>
</dbReference>
<comment type="similarity">
    <text evidence="2">Belongs to the Ca(2+):cation antiporter (CaCA) (TC 2.A.19) family.</text>
</comment>
<feature type="transmembrane region" description="Helical" evidence="7">
    <location>
        <begin position="472"/>
        <end position="491"/>
    </location>
</feature>
<feature type="transmembrane region" description="Helical" evidence="7">
    <location>
        <begin position="112"/>
        <end position="131"/>
    </location>
</feature>
<dbReference type="Pfam" id="PF01699">
    <property type="entry name" value="Na_Ca_ex"/>
    <property type="match status" value="2"/>
</dbReference>
<keyword evidence="5 7" id="KW-1133">Transmembrane helix</keyword>
<feature type="transmembrane region" description="Helical" evidence="7">
    <location>
        <begin position="151"/>
        <end position="172"/>
    </location>
</feature>
<feature type="transmembrane region" description="Helical" evidence="7">
    <location>
        <begin position="81"/>
        <end position="100"/>
    </location>
</feature>
<dbReference type="PANTHER" id="PTHR12266">
    <property type="entry name" value="NA+/CA2+ K+ INDEPENDENT EXCHANGER"/>
    <property type="match status" value="1"/>
</dbReference>
<feature type="domain" description="Sodium/calcium exchanger membrane region" evidence="8">
    <location>
        <begin position="88"/>
        <end position="227"/>
    </location>
</feature>
<dbReference type="InterPro" id="IPR051359">
    <property type="entry name" value="CaCA_antiporter"/>
</dbReference>
<dbReference type="GO" id="GO:0008324">
    <property type="term" value="F:monoatomic cation transmembrane transporter activity"/>
    <property type="evidence" value="ECO:0007669"/>
    <property type="project" value="TreeGrafter"/>
</dbReference>
<reference evidence="9" key="1">
    <citation type="journal article" date="2016" name="Proc. Natl. Acad. Sci. U.S.A.">
        <title>Lipid metabolic changes in an early divergent fungus govern the establishment of a mutualistic symbiosis with endobacteria.</title>
        <authorList>
            <person name="Lastovetsky O.A."/>
            <person name="Gaspar M.L."/>
            <person name="Mondo S.J."/>
            <person name="LaButti K.M."/>
            <person name="Sandor L."/>
            <person name="Grigoriev I.V."/>
            <person name="Henry S.A."/>
            <person name="Pawlowska T.E."/>
        </authorList>
    </citation>
    <scope>NUCLEOTIDE SEQUENCE [LARGE SCALE GENOMIC DNA]</scope>
    <source>
        <strain evidence="9">ATCC 52814</strain>
    </source>
</reference>
<evidence type="ECO:0000259" key="8">
    <source>
        <dbReference type="Pfam" id="PF01699"/>
    </source>
</evidence>
<organism evidence="9">
    <name type="scientific">Rhizopus microsporus var. microsporus</name>
    <dbReference type="NCBI Taxonomy" id="86635"/>
    <lineage>
        <taxon>Eukaryota</taxon>
        <taxon>Fungi</taxon>
        <taxon>Fungi incertae sedis</taxon>
        <taxon>Mucoromycota</taxon>
        <taxon>Mucoromycotina</taxon>
        <taxon>Mucoromycetes</taxon>
        <taxon>Mucorales</taxon>
        <taxon>Mucorineae</taxon>
        <taxon>Rhizopodaceae</taxon>
        <taxon>Rhizopus</taxon>
    </lineage>
</organism>
<dbReference type="OrthoDB" id="407410at2759"/>
<dbReference type="InterPro" id="IPR004837">
    <property type="entry name" value="NaCa_Exmemb"/>
</dbReference>
<evidence type="ECO:0000256" key="7">
    <source>
        <dbReference type="SAM" id="Phobius"/>
    </source>
</evidence>
<evidence type="ECO:0000256" key="1">
    <source>
        <dbReference type="ARBA" id="ARBA00004141"/>
    </source>
</evidence>
<evidence type="ECO:0000313" key="9">
    <source>
        <dbReference type="EMBL" id="ORE07320.1"/>
    </source>
</evidence>
<dbReference type="Proteomes" id="UP000242414">
    <property type="component" value="Unassembled WGS sequence"/>
</dbReference>
<feature type="domain" description="Sodium/calcium exchanger membrane region" evidence="8">
    <location>
        <begin position="533"/>
        <end position="681"/>
    </location>
</feature>
<dbReference type="PANTHER" id="PTHR12266:SF0">
    <property type="entry name" value="MITOCHONDRIAL SODIUM_CALCIUM EXCHANGER PROTEIN"/>
    <property type="match status" value="1"/>
</dbReference>
<name>A0A1X0R5L3_RHIZD</name>
<feature type="transmembrane region" description="Helical" evidence="7">
    <location>
        <begin position="7"/>
        <end position="24"/>
    </location>
</feature>
<feature type="transmembrane region" description="Helical" evidence="7">
    <location>
        <begin position="632"/>
        <end position="654"/>
    </location>
</feature>
<dbReference type="EMBL" id="KV921906">
    <property type="protein sequence ID" value="ORE07320.1"/>
    <property type="molecule type" value="Genomic_DNA"/>
</dbReference>
<protein>
    <recommendedName>
        <fullName evidence="8">Sodium/calcium exchanger membrane region domain-containing protein</fullName>
    </recommendedName>
</protein>